<evidence type="ECO:0000313" key="2">
    <source>
        <dbReference type="Proteomes" id="UP000248329"/>
    </source>
</evidence>
<name>A0AC61L1S3_9EURY</name>
<proteinExistence type="predicted"/>
<accession>A0AC61L1S3</accession>
<dbReference type="EMBL" id="PQXF01000014">
    <property type="protein sequence ID" value="PXF60586.1"/>
    <property type="molecule type" value="Genomic_DNA"/>
</dbReference>
<reference evidence="1" key="1">
    <citation type="submission" date="2018-01" db="EMBL/GenBank/DDBJ databases">
        <authorList>
            <person name="Krukenberg V."/>
        </authorList>
    </citation>
    <scope>NUCLEOTIDE SEQUENCE</scope>
    <source>
        <strain evidence="1">E20ANME2</strain>
    </source>
</reference>
<organism evidence="1 2">
    <name type="scientific">Candidatus Methanogaster sp</name>
    <dbReference type="NCBI Taxonomy" id="3386292"/>
    <lineage>
        <taxon>Archaea</taxon>
        <taxon>Methanobacteriati</taxon>
        <taxon>Methanobacteriota</taxon>
        <taxon>Stenosarchaea group</taxon>
        <taxon>Methanomicrobia</taxon>
        <taxon>Methanosarcinales</taxon>
        <taxon>ANME-2 cluster</taxon>
        <taxon>Candidatus Methanogasteraceae</taxon>
        <taxon>Candidatus Methanogaster</taxon>
    </lineage>
</organism>
<evidence type="ECO:0000313" key="1">
    <source>
        <dbReference type="EMBL" id="PXF60586.1"/>
    </source>
</evidence>
<sequence>MNKTTKELPIRYVERELQLISIDPLVMFDQEGTILDVNDAMSRVAGRSIDELIGTPFADYFTDPERAYKGAMLTFETGEVRDYELVMKARDGTETSVSYNASVYKDQKGNVVGAFAAARDITEHKAAEHEIKNLQQYNRGLIETSLDPLVTFDQEGIILDVNGATIRATGRTRKELIGTPFADYFTDPERAYKGAMLVFETGEVRDYELVMKDRDGTETSVSYNASIYRDQTGEVVGAFAAARDITEHKRAKQEIENLQQYNRGLIEVSLDPLVTFDQEGIILDVNEATVQATGRTRKELIGTPFADYFTDPERAYKGAMLVFETGEVRDYELVMKARDGTETSVSYNASIYRDQTGEVVGAFAAARDITERKAAEQEIENLQRYNRGLIETSLDPLVTFDQKGIIMDVNEAKIRATGRTREELIGSLFADHFTDPERAYKGVMLVFETGAVRDYELVMKARDGTETLVAYNASVYKDETGQVIGAFGVARDITERKNAEIALRESKTELDLIFQIAADAMCVIDADFNVSNVNKTFIQMVDMDEDEIIGEKCYDIFSGELCHSKDCPLEKLKREEGFVERESVKKRPDGREIPVILNAARLDRGGKFAGIVEDFKDITERKQAEIALRESKAELELIFQIAADAMCVIDADFNVIRVNKAFIRMVDLNEDELIGKKCYDVFSGEICHSKDCPLEKLRRGERFVERESVKKRSDGKEIPVIVNAARLDRDGKFVGIVEDFKDITERKEAEKEIRELQRYNRGLIEVNLDPLVTFDQEGIIMDVNEATIQATGRTREELIGTPFADYFTDPEMAYKGAMLTFEIGEVRDYELVMKAVDGTETVVAYNASVYRDQTGEVVGAFAAARDITERKAAEQELRETVGRLEEYTNRINNLVVTMLGEITVK</sequence>
<dbReference type="Proteomes" id="UP000248329">
    <property type="component" value="Unassembled WGS sequence"/>
</dbReference>
<protein>
    <submittedName>
        <fullName evidence="1">Uncharacterized protein</fullName>
    </submittedName>
</protein>
<comment type="caution">
    <text evidence="1">The sequence shown here is derived from an EMBL/GenBank/DDBJ whole genome shotgun (WGS) entry which is preliminary data.</text>
</comment>
<gene>
    <name evidence="1" type="ORF">C4B59_08665</name>
</gene>